<dbReference type="STRING" id="368408.Tpen_1024"/>
<dbReference type="RefSeq" id="WP_011752689.1">
    <property type="nucleotide sequence ID" value="NC_008698.1"/>
</dbReference>
<protein>
    <submittedName>
        <fullName evidence="1">Uncharacterized protein</fullName>
    </submittedName>
</protein>
<evidence type="ECO:0000313" key="1">
    <source>
        <dbReference type="EMBL" id="ABL78424.1"/>
    </source>
</evidence>
<dbReference type="HOGENOM" id="CLU_1465192_0_0_2"/>
<accession>A1RYZ4</accession>
<proteinExistence type="predicted"/>
<reference evidence="2" key="1">
    <citation type="journal article" date="2008" name="J. Bacteriol.">
        <title>Genome sequence of Thermofilum pendens reveals an exceptional loss of biosynthetic pathways without genome reduction.</title>
        <authorList>
            <person name="Anderson I."/>
            <person name="Rodriguez J."/>
            <person name="Susanti D."/>
            <person name="Porat I."/>
            <person name="Reich C."/>
            <person name="Ulrich L.E."/>
            <person name="Elkins J.G."/>
            <person name="Mavromatis K."/>
            <person name="Lykidis A."/>
            <person name="Kim E."/>
            <person name="Thompson L.S."/>
            <person name="Nolan M."/>
            <person name="Land M."/>
            <person name="Copeland A."/>
            <person name="Lapidus A."/>
            <person name="Lucas S."/>
            <person name="Detter C."/>
            <person name="Zhulin I.B."/>
            <person name="Olsen G.J."/>
            <person name="Whitman W."/>
            <person name="Mukhopadhyay B."/>
            <person name="Bristow J."/>
            <person name="Kyrpides N."/>
        </authorList>
    </citation>
    <scope>NUCLEOTIDE SEQUENCE [LARGE SCALE GENOMIC DNA]</scope>
    <source>
        <strain evidence="2">DSM 2475 / Hrk 5</strain>
    </source>
</reference>
<dbReference type="EMBL" id="CP000505">
    <property type="protein sequence ID" value="ABL78424.1"/>
    <property type="molecule type" value="Genomic_DNA"/>
</dbReference>
<dbReference type="AlphaFoldDB" id="A1RYZ4"/>
<dbReference type="OrthoDB" id="31459at2157"/>
<dbReference type="KEGG" id="tpe:Tpen_1024"/>
<name>A1RYZ4_THEPD</name>
<keyword evidence="2" id="KW-1185">Reference proteome</keyword>
<sequence length="189" mass="21688">MSETIVVGSETFSRRHLKVFRREELEEIFGEVAEDLARVAEATVVFSSPLSVEVEFCGNRYSLPPGITHVRGASLSVPRCTYVPEYLDEEFLEYLLFDLPRELDGARAPVVVEDMPRRFTRWAREGVLYALDILSRVARVYRVPVVVYGDEETEGLWRYARRFACIREGPERACFVDGEPCGEPHAYPY</sequence>
<dbReference type="EnsemblBacteria" id="ABL78424">
    <property type="protein sequence ID" value="ABL78424"/>
    <property type="gene ID" value="Tpen_1024"/>
</dbReference>
<organism evidence="1 2">
    <name type="scientific">Thermofilum pendens (strain DSM 2475 / Hrk 5)</name>
    <dbReference type="NCBI Taxonomy" id="368408"/>
    <lineage>
        <taxon>Archaea</taxon>
        <taxon>Thermoproteota</taxon>
        <taxon>Thermoprotei</taxon>
        <taxon>Thermofilales</taxon>
        <taxon>Thermofilaceae</taxon>
        <taxon>Thermofilum</taxon>
    </lineage>
</organism>
<gene>
    <name evidence="1" type="ordered locus">Tpen_1024</name>
</gene>
<evidence type="ECO:0000313" key="2">
    <source>
        <dbReference type="Proteomes" id="UP000000641"/>
    </source>
</evidence>
<dbReference type="eggNOG" id="arCOG14840">
    <property type="taxonomic scope" value="Archaea"/>
</dbReference>
<dbReference type="Proteomes" id="UP000000641">
    <property type="component" value="Chromosome"/>
</dbReference>
<dbReference type="GeneID" id="4601639"/>